<sequence length="67" mass="7625">MMCESEFVCATFFCAYLGFALLNYFNVVSLATWCVLWASVRFLEATVNCKCVSMNCLLLLCTLITCW</sequence>
<evidence type="ECO:0000313" key="3">
    <source>
        <dbReference type="WBParaSite" id="EgrG_000357400"/>
    </source>
</evidence>
<dbReference type="AlphaFoldDB" id="A0A068X4Y3"/>
<dbReference type="EMBL" id="LK028672">
    <property type="protein sequence ID" value="CDS24984.1"/>
    <property type="molecule type" value="Genomic_DNA"/>
</dbReference>
<reference evidence="1 2" key="1">
    <citation type="journal article" date="2013" name="Nature">
        <title>The genomes of four tapeworm species reveal adaptations to parasitism.</title>
        <authorList>
            <person name="Tsai I.J."/>
            <person name="Zarowiecki M."/>
            <person name="Holroyd N."/>
            <person name="Garciarrubio A."/>
            <person name="Sanchez-Flores A."/>
            <person name="Brooks K.L."/>
            <person name="Tracey A."/>
            <person name="Bobes R.J."/>
            <person name="Fragoso G."/>
            <person name="Sciutto E."/>
            <person name="Aslett M."/>
            <person name="Beasley H."/>
            <person name="Bennett H.M."/>
            <person name="Cai J."/>
            <person name="Camicia F."/>
            <person name="Clark R."/>
            <person name="Cucher M."/>
            <person name="De Silva N."/>
            <person name="Day T.A."/>
            <person name="Deplazes P."/>
            <person name="Estrada K."/>
            <person name="Fernandez C."/>
            <person name="Holland P.W."/>
            <person name="Hou J."/>
            <person name="Hu S."/>
            <person name="Huckvale T."/>
            <person name="Hung S.S."/>
            <person name="Kamenetzky L."/>
            <person name="Keane J.A."/>
            <person name="Kiss F."/>
            <person name="Koziol U."/>
            <person name="Lambert O."/>
            <person name="Liu K."/>
            <person name="Luo X."/>
            <person name="Luo Y."/>
            <person name="Macchiaroli N."/>
            <person name="Nichol S."/>
            <person name="Paps J."/>
            <person name="Parkinson J."/>
            <person name="Pouchkina-Stantcheva N."/>
            <person name="Riddiford N."/>
            <person name="Rosenzvit M."/>
            <person name="Salinas G."/>
            <person name="Wasmuth J.D."/>
            <person name="Zamanian M."/>
            <person name="Zheng Y."/>
            <person name="Cai X."/>
            <person name="Soberon X."/>
            <person name="Olson P.D."/>
            <person name="Laclette J.P."/>
            <person name="Brehm K."/>
            <person name="Berriman M."/>
            <person name="Garciarrubio A."/>
            <person name="Bobes R.J."/>
            <person name="Fragoso G."/>
            <person name="Sanchez-Flores A."/>
            <person name="Estrada K."/>
            <person name="Cevallos M.A."/>
            <person name="Morett E."/>
            <person name="Gonzalez V."/>
            <person name="Portillo T."/>
            <person name="Ochoa-Leyva A."/>
            <person name="Jose M.V."/>
            <person name="Sciutto E."/>
            <person name="Landa A."/>
            <person name="Jimenez L."/>
            <person name="Valdes V."/>
            <person name="Carrero J.C."/>
            <person name="Larralde C."/>
            <person name="Morales-Montor J."/>
            <person name="Limon-Lason J."/>
            <person name="Soberon X."/>
            <person name="Laclette J.P."/>
        </authorList>
    </citation>
    <scope>NUCLEOTIDE SEQUENCE [LARGE SCALE GENOMIC DNA]</scope>
</reference>
<proteinExistence type="predicted"/>
<name>A0A068X4Y3_ECHGR</name>
<accession>A0A068X4Y3</accession>
<reference evidence="1" key="2">
    <citation type="submission" date="2014-06" db="EMBL/GenBank/DDBJ databases">
        <authorList>
            <person name="Aslett M."/>
        </authorList>
    </citation>
    <scope>NUCLEOTIDE SEQUENCE</scope>
</reference>
<protein>
    <submittedName>
        <fullName evidence="3">Ovule protein</fullName>
    </submittedName>
</protein>
<dbReference type="Proteomes" id="UP000492820">
    <property type="component" value="Unassembled WGS sequence"/>
</dbReference>
<evidence type="ECO:0000313" key="1">
    <source>
        <dbReference type="EMBL" id="CDS24984.1"/>
    </source>
</evidence>
<evidence type="ECO:0000313" key="2">
    <source>
        <dbReference type="Proteomes" id="UP000492820"/>
    </source>
</evidence>
<reference evidence="3" key="3">
    <citation type="submission" date="2020-10" db="UniProtKB">
        <authorList>
            <consortium name="WormBaseParasite"/>
        </authorList>
    </citation>
    <scope>IDENTIFICATION</scope>
</reference>
<organism evidence="1">
    <name type="scientific">Echinococcus granulosus</name>
    <name type="common">Hydatid tapeworm</name>
    <dbReference type="NCBI Taxonomy" id="6210"/>
    <lineage>
        <taxon>Eukaryota</taxon>
        <taxon>Metazoa</taxon>
        <taxon>Spiralia</taxon>
        <taxon>Lophotrochozoa</taxon>
        <taxon>Platyhelminthes</taxon>
        <taxon>Cestoda</taxon>
        <taxon>Eucestoda</taxon>
        <taxon>Cyclophyllidea</taxon>
        <taxon>Taeniidae</taxon>
        <taxon>Echinococcus</taxon>
        <taxon>Echinococcus granulosus group</taxon>
    </lineage>
</organism>
<gene>
    <name evidence="1" type="ORF">EgrG_000357400</name>
</gene>
<dbReference type="WBParaSite" id="EgrG_000357400">
    <property type="protein sequence ID" value="EgrG_000357400"/>
    <property type="gene ID" value="EgrG_000357400"/>
</dbReference>